<organism evidence="9 10">
    <name type="scientific">Phrynocephalus forsythii</name>
    <dbReference type="NCBI Taxonomy" id="171643"/>
    <lineage>
        <taxon>Eukaryota</taxon>
        <taxon>Metazoa</taxon>
        <taxon>Chordata</taxon>
        <taxon>Craniata</taxon>
        <taxon>Vertebrata</taxon>
        <taxon>Euteleostomi</taxon>
        <taxon>Lepidosauria</taxon>
        <taxon>Squamata</taxon>
        <taxon>Bifurcata</taxon>
        <taxon>Unidentata</taxon>
        <taxon>Episquamata</taxon>
        <taxon>Toxicofera</taxon>
        <taxon>Iguania</taxon>
        <taxon>Acrodonta</taxon>
        <taxon>Agamidae</taxon>
        <taxon>Agaminae</taxon>
        <taxon>Phrynocephalus</taxon>
    </lineage>
</organism>
<evidence type="ECO:0000256" key="2">
    <source>
        <dbReference type="ARBA" id="ARBA00023130"/>
    </source>
</evidence>
<reference evidence="9" key="1">
    <citation type="journal article" date="2023" name="DNA Res.">
        <title>Chromosome-level genome assembly of Phrynocephalus forsythii using third-generation DNA sequencing and Hi-C analysis.</title>
        <authorList>
            <person name="Qi Y."/>
            <person name="Zhao W."/>
            <person name="Zhao Y."/>
            <person name="Niu C."/>
            <person name="Cao S."/>
            <person name="Zhang Y."/>
        </authorList>
    </citation>
    <scope>NUCLEOTIDE SEQUENCE</scope>
    <source>
        <tissue evidence="9">Muscle</tissue>
    </source>
</reference>
<dbReference type="SUPFAM" id="SSF48726">
    <property type="entry name" value="Immunoglobulin"/>
    <property type="match status" value="3"/>
</dbReference>
<dbReference type="InterPro" id="IPR003599">
    <property type="entry name" value="Ig_sub"/>
</dbReference>
<evidence type="ECO:0000313" key="10">
    <source>
        <dbReference type="Proteomes" id="UP001142489"/>
    </source>
</evidence>
<dbReference type="EMBL" id="JAPFRF010000012">
    <property type="protein sequence ID" value="KAJ7313095.1"/>
    <property type="molecule type" value="Genomic_DNA"/>
</dbReference>
<dbReference type="PANTHER" id="PTHR19367:SF18">
    <property type="entry name" value="T CELL RECEPTOR ALPHA VARIABLE 16"/>
    <property type="match status" value="1"/>
</dbReference>
<keyword evidence="1 7" id="KW-0732">Signal</keyword>
<dbReference type="GO" id="GO:0002250">
    <property type="term" value="P:adaptive immune response"/>
    <property type="evidence" value="ECO:0007669"/>
    <property type="project" value="UniProtKB-KW"/>
</dbReference>
<evidence type="ECO:0000256" key="1">
    <source>
        <dbReference type="ARBA" id="ARBA00022729"/>
    </source>
</evidence>
<dbReference type="PROSITE" id="PS50835">
    <property type="entry name" value="IG_LIKE"/>
    <property type="match status" value="2"/>
</dbReference>
<name>A0A9Q1AUJ2_9SAUR</name>
<dbReference type="OrthoDB" id="9631130at2759"/>
<dbReference type="SMART" id="SM00409">
    <property type="entry name" value="IG"/>
    <property type="match status" value="3"/>
</dbReference>
<dbReference type="Gene3D" id="2.60.40.10">
    <property type="entry name" value="Immunoglobulins"/>
    <property type="match status" value="3"/>
</dbReference>
<feature type="signal peptide" evidence="7">
    <location>
        <begin position="1"/>
        <end position="28"/>
    </location>
</feature>
<keyword evidence="2" id="KW-1064">Adaptive immunity</keyword>
<evidence type="ECO:0000259" key="8">
    <source>
        <dbReference type="PROSITE" id="PS50835"/>
    </source>
</evidence>
<dbReference type="AlphaFoldDB" id="A0A9Q1AUJ2"/>
<comment type="caution">
    <text evidence="9">The sequence shown here is derived from an EMBL/GenBank/DDBJ whole genome shotgun (WGS) entry which is preliminary data.</text>
</comment>
<feature type="domain" description="Ig-like" evidence="8">
    <location>
        <begin position="144"/>
        <end position="261"/>
    </location>
</feature>
<dbReference type="GO" id="GO:0042101">
    <property type="term" value="C:T cell receptor complex"/>
    <property type="evidence" value="ECO:0007669"/>
    <property type="project" value="UniProtKB-KW"/>
</dbReference>
<dbReference type="InterPro" id="IPR036179">
    <property type="entry name" value="Ig-like_dom_sf"/>
</dbReference>
<evidence type="ECO:0000256" key="4">
    <source>
        <dbReference type="ARBA" id="ARBA00023319"/>
    </source>
</evidence>
<feature type="region of interest" description="Disordered" evidence="6">
    <location>
        <begin position="347"/>
        <end position="367"/>
    </location>
</feature>
<dbReference type="InterPro" id="IPR007110">
    <property type="entry name" value="Ig-like_dom"/>
</dbReference>
<protein>
    <recommendedName>
        <fullName evidence="8">Ig-like domain-containing protein</fullName>
    </recommendedName>
</protein>
<gene>
    <name evidence="9" type="ORF">JRQ81_004364</name>
</gene>
<keyword evidence="10" id="KW-1185">Reference proteome</keyword>
<evidence type="ECO:0000313" key="9">
    <source>
        <dbReference type="EMBL" id="KAJ7313095.1"/>
    </source>
</evidence>
<accession>A0A9Q1AUJ2</accession>
<evidence type="ECO:0000256" key="5">
    <source>
        <dbReference type="ARBA" id="ARBA00043266"/>
    </source>
</evidence>
<proteinExistence type="predicted"/>
<dbReference type="Pfam" id="PF07686">
    <property type="entry name" value="V-set"/>
    <property type="match status" value="3"/>
</dbReference>
<feature type="domain" description="Ig-like" evidence="8">
    <location>
        <begin position="29"/>
        <end position="113"/>
    </location>
</feature>
<dbReference type="InterPro" id="IPR013106">
    <property type="entry name" value="Ig_V-set"/>
</dbReference>
<evidence type="ECO:0000256" key="7">
    <source>
        <dbReference type="SAM" id="SignalP"/>
    </source>
</evidence>
<keyword evidence="3" id="KW-0675">Receptor</keyword>
<dbReference type="Proteomes" id="UP001142489">
    <property type="component" value="Unassembled WGS sequence"/>
</dbReference>
<dbReference type="InterPro" id="IPR051287">
    <property type="entry name" value="TCR_variable_region"/>
</dbReference>
<keyword evidence="5" id="KW-1279">T cell receptor</keyword>
<sequence length="367" mass="41327">MKFLSRASHFLVNLGSFFLLFNSDFGAGDSVSQWPSILSVPEGKDVDLYCSFSTVDPNPYLYWYRQFPSQPPKHVTTFTKYSKNVSGTMDFDKKRVNLKIEKASLQDEAVYFCALRTTVMHRKMFHNWTSFVFIMTVLSSLGSAQKVDQPESATAFAGTSYELLCNLSSVSTEYIQWYRQFPGRGPQYIASVYPGNTGEGTHPKSTLRAAKDKKSSVLVLHHVTLADAATYFCALSDAQCVRAEGMMGSLVSQTEDTKTVTQGEELSINCTYDKTIYTLFWYIQRPGQSPKLFLRDTADPSDEGHIQGFGAKNEKHLRTFYLKKTASQLEDSAVYFCAGSDTVRRASGEVNQKHSEQERHNTEETQT</sequence>
<evidence type="ECO:0000256" key="3">
    <source>
        <dbReference type="ARBA" id="ARBA00023170"/>
    </source>
</evidence>
<keyword evidence="4" id="KW-0393">Immunoglobulin domain</keyword>
<feature type="chain" id="PRO_5040472667" description="Ig-like domain-containing protein" evidence="7">
    <location>
        <begin position="29"/>
        <end position="367"/>
    </location>
</feature>
<dbReference type="PANTHER" id="PTHR19367">
    <property type="entry name" value="T-CELL RECEPTOR ALPHA CHAIN V REGION"/>
    <property type="match status" value="1"/>
</dbReference>
<keyword evidence="5" id="KW-0391">Immunity</keyword>
<dbReference type="SMART" id="SM00406">
    <property type="entry name" value="IGv"/>
    <property type="match status" value="3"/>
</dbReference>
<dbReference type="InterPro" id="IPR013783">
    <property type="entry name" value="Ig-like_fold"/>
</dbReference>
<evidence type="ECO:0000256" key="6">
    <source>
        <dbReference type="SAM" id="MobiDB-lite"/>
    </source>
</evidence>